<dbReference type="EMBL" id="NQXA01000031">
    <property type="protein sequence ID" value="PHQ27776.1"/>
    <property type="molecule type" value="Genomic_DNA"/>
</dbReference>
<evidence type="ECO:0000313" key="2">
    <source>
        <dbReference type="Proteomes" id="UP000229433"/>
    </source>
</evidence>
<keyword evidence="2" id="KW-1185">Reference proteome</keyword>
<protein>
    <submittedName>
        <fullName evidence="1">Uncharacterized protein</fullName>
    </submittedName>
</protein>
<evidence type="ECO:0000313" key="1">
    <source>
        <dbReference type="EMBL" id="PHQ27776.1"/>
    </source>
</evidence>
<accession>A0A2G1VLY1</accession>
<dbReference type="Proteomes" id="UP000229433">
    <property type="component" value="Unassembled WGS sequence"/>
</dbReference>
<sequence length="109" mass="12514">METKKLLDQLLELKRRHIELINDSRNINYTCGLATNYSELMHRIADLLKTSKKALEGMHAVPETNPTEIEYNVADVIGIAIKLLPFSEMQFLDETIELLSEESSTHTKR</sequence>
<name>A0A2G1VLY1_9FLAO</name>
<gene>
    <name evidence="1" type="ORF">CJ305_18345</name>
</gene>
<dbReference type="AlphaFoldDB" id="A0A2G1VLY1"/>
<comment type="caution">
    <text evidence="1">The sequence shown here is derived from an EMBL/GenBank/DDBJ whole genome shotgun (WGS) entry which is preliminary data.</text>
</comment>
<dbReference type="RefSeq" id="WP_099647729.1">
    <property type="nucleotide sequence ID" value="NZ_KZ319310.1"/>
</dbReference>
<organism evidence="1 2">
    <name type="scientific">Leeuwenhoekiella nanhaiensis</name>
    <dbReference type="NCBI Taxonomy" id="1655491"/>
    <lineage>
        <taxon>Bacteria</taxon>
        <taxon>Pseudomonadati</taxon>
        <taxon>Bacteroidota</taxon>
        <taxon>Flavobacteriia</taxon>
        <taxon>Flavobacteriales</taxon>
        <taxon>Flavobacteriaceae</taxon>
        <taxon>Leeuwenhoekiella</taxon>
    </lineage>
</organism>
<proteinExistence type="predicted"/>
<reference evidence="1 2" key="1">
    <citation type="submission" date="2017-08" db="EMBL/GenBank/DDBJ databases">
        <title>The whole genome shortgun sequences of strain Leeuwenhoekiella nanhaiensis G18 from the South China Sea.</title>
        <authorList>
            <person name="Liu Q."/>
        </authorList>
    </citation>
    <scope>NUCLEOTIDE SEQUENCE [LARGE SCALE GENOMIC DNA]</scope>
    <source>
        <strain evidence="1 2">G18</strain>
    </source>
</reference>